<dbReference type="Pfam" id="PF12770">
    <property type="entry name" value="CHAT"/>
    <property type="match status" value="1"/>
</dbReference>
<dbReference type="HOGENOM" id="CLU_860284_0_0_11"/>
<dbReference type="STRING" id="591159.SSQG_04985"/>
<protein>
    <submittedName>
        <fullName evidence="3">Predicted protein</fullName>
    </submittedName>
</protein>
<accession>D9XBC6</accession>
<organism evidence="3 4">
    <name type="scientific">Streptomyces viridochromogenes (strain DSM 40736 / JCM 4977 / BCRC 1201 / Tue 494)</name>
    <dbReference type="NCBI Taxonomy" id="591159"/>
    <lineage>
        <taxon>Bacteria</taxon>
        <taxon>Bacillati</taxon>
        <taxon>Actinomycetota</taxon>
        <taxon>Actinomycetes</taxon>
        <taxon>Kitasatosporales</taxon>
        <taxon>Streptomycetaceae</taxon>
        <taxon>Streptomyces</taxon>
    </lineage>
</organism>
<reference evidence="4" key="1">
    <citation type="submission" date="2009-02" db="EMBL/GenBank/DDBJ databases">
        <title>Annotation of Streptomyces viridochromogenes strain DSM 40736.</title>
        <authorList>
            <consortium name="The Broad Institute Genome Sequencing Platform"/>
            <consortium name="Broad Institute Microbial Sequencing Center"/>
            <person name="Fischbach M."/>
            <person name="Godfrey P."/>
            <person name="Ward D."/>
            <person name="Young S."/>
            <person name="Zeng Q."/>
            <person name="Koehrsen M."/>
            <person name="Alvarado L."/>
            <person name="Berlin A.M."/>
            <person name="Bochicchio J."/>
            <person name="Borenstein D."/>
            <person name="Chapman S.B."/>
            <person name="Chen Z."/>
            <person name="Engels R."/>
            <person name="Freedman E."/>
            <person name="Gellesch M."/>
            <person name="Goldberg J."/>
            <person name="Griggs A."/>
            <person name="Gujja S."/>
            <person name="Heilman E.R."/>
            <person name="Heiman D.I."/>
            <person name="Hepburn T.A."/>
            <person name="Howarth C."/>
            <person name="Jen D."/>
            <person name="Larson L."/>
            <person name="Lewis B."/>
            <person name="Mehta T."/>
            <person name="Park D."/>
            <person name="Pearson M."/>
            <person name="Richards J."/>
            <person name="Roberts A."/>
            <person name="Saif S."/>
            <person name="Shea T.D."/>
            <person name="Shenoy N."/>
            <person name="Sisk P."/>
            <person name="Stolte C."/>
            <person name="Sykes S.N."/>
            <person name="Thomson T."/>
            <person name="Walk T."/>
            <person name="White J."/>
            <person name="Yandava C."/>
            <person name="Straight P."/>
            <person name="Clardy J."/>
            <person name="Hung D."/>
            <person name="Kolter R."/>
            <person name="Mekalanos J."/>
            <person name="Walker S."/>
            <person name="Walsh C.T."/>
            <person name="Wieland-Brown L.C."/>
            <person name="Haas B."/>
            <person name="Nusbaum C."/>
            <person name="Birren B."/>
        </authorList>
    </citation>
    <scope>NUCLEOTIDE SEQUENCE [LARGE SCALE GENOMIC DNA]</scope>
    <source>
        <strain evidence="4">DSM 40736 / JCM 4977 / BCRC 1201 / Tue 494</strain>
    </source>
</reference>
<proteinExistence type="predicted"/>
<name>D9XBC6_STRVT</name>
<evidence type="ECO:0000313" key="4">
    <source>
        <dbReference type="Proteomes" id="UP000004184"/>
    </source>
</evidence>
<evidence type="ECO:0000313" key="3">
    <source>
        <dbReference type="EMBL" id="EFL34467.1"/>
    </source>
</evidence>
<gene>
    <name evidence="3" type="ORF">SSQG_04985</name>
</gene>
<evidence type="ECO:0000256" key="1">
    <source>
        <dbReference type="SAM" id="MobiDB-lite"/>
    </source>
</evidence>
<feature type="domain" description="CHAT" evidence="2">
    <location>
        <begin position="104"/>
        <end position="310"/>
    </location>
</feature>
<dbReference type="Proteomes" id="UP000004184">
    <property type="component" value="Unassembled WGS sequence"/>
</dbReference>
<feature type="compositionally biased region" description="Polar residues" evidence="1">
    <location>
        <begin position="113"/>
        <end position="133"/>
    </location>
</feature>
<dbReference type="AlphaFoldDB" id="D9XBC6"/>
<keyword evidence="4" id="KW-1185">Reference proteome</keyword>
<dbReference type="EMBL" id="GG657757">
    <property type="protein sequence ID" value="EFL34467.1"/>
    <property type="molecule type" value="Genomic_DNA"/>
</dbReference>
<sequence>MPSDEEPSRPLTLKELSYLSAIGDAYHNASGYRDAQDALDMALKASARLRESGVAQTAIVRALGIDEGELVHRQREIAHKPRPPAPGLHSTSRPPSAPVEASGLFLAQHQDQDQSQSVNPTQQSEQNSPVSLMSQSVVSPSTAATSARRVLFLSGNAHLGRNDFTTEAAYIRQALAGSYIDLVEKGAVSLGEIRGILDRHHPAVVHFAAHSSFTDVHLTQEGHDLPTSHKALCDQIARARTPPRLAVLSFCDSYAMGEELCGAIASVISWPCAIEDIQALPFAQQLYRSLASGDSVATSCRDAEAAMGRRPPTAAPELHGDQVVRVF</sequence>
<feature type="region of interest" description="Disordered" evidence="1">
    <location>
        <begin position="79"/>
        <end position="137"/>
    </location>
</feature>
<evidence type="ECO:0000259" key="2">
    <source>
        <dbReference type="Pfam" id="PF12770"/>
    </source>
</evidence>
<dbReference type="InterPro" id="IPR024983">
    <property type="entry name" value="CHAT_dom"/>
</dbReference>
<dbReference type="RefSeq" id="WP_003992560.1">
    <property type="nucleotide sequence ID" value="NZ_GG657757.1"/>
</dbReference>